<accession>A0A8H3BW78</accession>
<evidence type="ECO:0000313" key="2">
    <source>
        <dbReference type="EMBL" id="CAE6465527.1"/>
    </source>
</evidence>
<sequence>MMPFMMELRKSIASSKGKWKKRLHTKSKDATPVPVTLVQPGGHASSMPAHIPTDDRPSILCPGDTVNPVPDKDISAWSVVKTMLVALEASADFIGPLKVTIVGLRKCIEVYEVWTLVPHSCLWLILEKRASDERKEYDELRTKLEEILQDLTTHLNNPNGLTMTGSVKRIYRSVGPTRFLTRK</sequence>
<dbReference type="Proteomes" id="UP000663846">
    <property type="component" value="Unassembled WGS sequence"/>
</dbReference>
<evidence type="ECO:0000313" key="3">
    <source>
        <dbReference type="Proteomes" id="UP000663846"/>
    </source>
</evidence>
<feature type="coiled-coil region" evidence="1">
    <location>
        <begin position="130"/>
        <end position="157"/>
    </location>
</feature>
<dbReference type="AlphaFoldDB" id="A0A8H3BW78"/>
<proteinExistence type="predicted"/>
<reference evidence="2" key="1">
    <citation type="submission" date="2021-01" db="EMBL/GenBank/DDBJ databases">
        <authorList>
            <person name="Kaushik A."/>
        </authorList>
    </citation>
    <scope>NUCLEOTIDE SEQUENCE</scope>
    <source>
        <strain evidence="2">AG1-1C</strain>
    </source>
</reference>
<name>A0A8H3BW78_9AGAM</name>
<gene>
    <name evidence="2" type="ORF">RDB_LOCUS166472</name>
</gene>
<evidence type="ECO:0000256" key="1">
    <source>
        <dbReference type="SAM" id="Coils"/>
    </source>
</evidence>
<protein>
    <submittedName>
        <fullName evidence="2">Uncharacterized protein</fullName>
    </submittedName>
</protein>
<organism evidence="2 3">
    <name type="scientific">Rhizoctonia solani</name>
    <dbReference type="NCBI Taxonomy" id="456999"/>
    <lineage>
        <taxon>Eukaryota</taxon>
        <taxon>Fungi</taxon>
        <taxon>Dikarya</taxon>
        <taxon>Basidiomycota</taxon>
        <taxon>Agaricomycotina</taxon>
        <taxon>Agaricomycetes</taxon>
        <taxon>Cantharellales</taxon>
        <taxon>Ceratobasidiaceae</taxon>
        <taxon>Rhizoctonia</taxon>
    </lineage>
</organism>
<comment type="caution">
    <text evidence="2">The sequence shown here is derived from an EMBL/GenBank/DDBJ whole genome shotgun (WGS) entry which is preliminary data.</text>
</comment>
<dbReference type="EMBL" id="CAJMWS010000826">
    <property type="protein sequence ID" value="CAE6465527.1"/>
    <property type="molecule type" value="Genomic_DNA"/>
</dbReference>
<keyword evidence="1" id="KW-0175">Coiled coil</keyword>